<evidence type="ECO:0000259" key="2">
    <source>
        <dbReference type="Pfam" id="PF10544"/>
    </source>
</evidence>
<dbReference type="Gene3D" id="3.40.50.720">
    <property type="entry name" value="NAD(P)-binding Rossmann-like Domain"/>
    <property type="match status" value="1"/>
</dbReference>
<dbReference type="EMBL" id="JAJVDC020000074">
    <property type="protein sequence ID" value="KAL1627231.1"/>
    <property type="molecule type" value="Genomic_DNA"/>
</dbReference>
<dbReference type="InterPro" id="IPR036291">
    <property type="entry name" value="NAD(P)-bd_dom_sf"/>
</dbReference>
<dbReference type="InterPro" id="IPR018306">
    <property type="entry name" value="Phage_T5_Orf172_DNA-bd"/>
</dbReference>
<name>A0ABR3SQQ5_9PEZI</name>
<sequence>MARIFFIGGTGGEVINAIVKRFPDVEVVALVRDEGKAIQLKSSFPTIDTIIGDLSSLSLIEEASKDAGIVISKLLPHSYQPSSTQHFYTADISLSPRERSSPAEASPSKTTGFEVLPPNPPPSPKHLQLVTIRLLEASITRNIKLRQNYKIRRYVYVFTAPKLPGLAKVGITEDVGKRRRDLERDCQLGSVELQYMSKSLQLAPLAEKLTHGVLKAWGFGRTVKCPTENTKHKDTNHREWFACGKEMAVEVVKIWSEALEYDERSAENWLIERVKNFEKDGGPSEDRETWDQMMDRHRRWFRAGRGGRLDWRKVLYGWFSW</sequence>
<dbReference type="Proteomes" id="UP001521116">
    <property type="component" value="Unassembled WGS sequence"/>
</dbReference>
<organism evidence="3 4">
    <name type="scientific">Neofusicoccum ribis</name>
    <dbReference type="NCBI Taxonomy" id="45134"/>
    <lineage>
        <taxon>Eukaryota</taxon>
        <taxon>Fungi</taxon>
        <taxon>Dikarya</taxon>
        <taxon>Ascomycota</taxon>
        <taxon>Pezizomycotina</taxon>
        <taxon>Dothideomycetes</taxon>
        <taxon>Dothideomycetes incertae sedis</taxon>
        <taxon>Botryosphaeriales</taxon>
        <taxon>Botryosphaeriaceae</taxon>
        <taxon>Neofusicoccum</taxon>
    </lineage>
</organism>
<keyword evidence="4" id="KW-1185">Reference proteome</keyword>
<dbReference type="SUPFAM" id="SSF51735">
    <property type="entry name" value="NAD(P)-binding Rossmann-fold domains"/>
    <property type="match status" value="1"/>
</dbReference>
<feature type="domain" description="Bacteriophage T5 Orf172 DNA-binding" evidence="2">
    <location>
        <begin position="154"/>
        <end position="256"/>
    </location>
</feature>
<feature type="region of interest" description="Disordered" evidence="1">
    <location>
        <begin position="97"/>
        <end position="120"/>
    </location>
</feature>
<evidence type="ECO:0000313" key="4">
    <source>
        <dbReference type="Proteomes" id="UP001521116"/>
    </source>
</evidence>
<accession>A0ABR3SQQ5</accession>
<protein>
    <recommendedName>
        <fullName evidence="2">Bacteriophage T5 Orf172 DNA-binding domain-containing protein</fullName>
    </recommendedName>
</protein>
<evidence type="ECO:0000256" key="1">
    <source>
        <dbReference type="SAM" id="MobiDB-lite"/>
    </source>
</evidence>
<proteinExistence type="predicted"/>
<dbReference type="Pfam" id="PF10544">
    <property type="entry name" value="T5orf172"/>
    <property type="match status" value="1"/>
</dbReference>
<evidence type="ECO:0000313" key="3">
    <source>
        <dbReference type="EMBL" id="KAL1627231.1"/>
    </source>
</evidence>
<reference evidence="3 4" key="1">
    <citation type="submission" date="2024-02" db="EMBL/GenBank/DDBJ databases">
        <title>De novo assembly and annotation of 12 fungi associated with fruit tree decline syndrome in Ontario, Canada.</title>
        <authorList>
            <person name="Sulman M."/>
            <person name="Ellouze W."/>
            <person name="Ilyukhin E."/>
        </authorList>
    </citation>
    <scope>NUCLEOTIDE SEQUENCE [LARGE SCALE GENOMIC DNA]</scope>
    <source>
        <strain evidence="3 4">M1-105</strain>
    </source>
</reference>
<comment type="caution">
    <text evidence="3">The sequence shown here is derived from an EMBL/GenBank/DDBJ whole genome shotgun (WGS) entry which is preliminary data.</text>
</comment>
<gene>
    <name evidence="3" type="ORF">SLS56_006470</name>
</gene>